<proteinExistence type="predicted"/>
<dbReference type="GeneID" id="89934258"/>
<accession>A0AAN6YV34</accession>
<feature type="compositionally biased region" description="Basic and acidic residues" evidence="1">
    <location>
        <begin position="313"/>
        <end position="325"/>
    </location>
</feature>
<keyword evidence="3" id="KW-1185">Reference proteome</keyword>
<feature type="compositionally biased region" description="Polar residues" evidence="1">
    <location>
        <begin position="52"/>
        <end position="72"/>
    </location>
</feature>
<sequence>MQQPQPPPQQRSTPARRRPKRSVNSPAARKTYASENDMPPEGAFMADLASPFTPQKPTSNSPPLASQLNQSRSKPRNPGSKPRAKQVSSPGTVKQDRMTPPQTVASKPIAAPAFAGATFHASPAPSSLPIPSFAARALDSPSLRKADRANREPSPPVTDSEAPTPQHRLPPTDVSQDESPLDILFRAHRAEKEKERARRASCADILAVPNAGPSSPLAREVSPQVPKTLPSVLGTRIRRSGGISPSELDGTPGRPLGPAFSTPYQDRIRAALSSYKQATSPPQHQEAEVDLSEKLKRFLAVSPRRGEATVSPRPDHVGELYRDGPVHSLNAPAAYNLDGSRPPELLQGEDSLRRILGIGAGSTARNLTPLRHPTNYQSS</sequence>
<feature type="region of interest" description="Disordered" evidence="1">
    <location>
        <begin position="207"/>
        <end position="262"/>
    </location>
</feature>
<feature type="region of interest" description="Disordered" evidence="1">
    <location>
        <begin position="1"/>
        <end position="109"/>
    </location>
</feature>
<name>A0AAN6YV34_9PEZI</name>
<dbReference type="RefSeq" id="XP_064671669.1">
    <property type="nucleotide sequence ID" value="XM_064810133.1"/>
</dbReference>
<evidence type="ECO:0000313" key="2">
    <source>
        <dbReference type="EMBL" id="KAK4114099.1"/>
    </source>
</evidence>
<dbReference type="AlphaFoldDB" id="A0AAN6YV34"/>
<feature type="region of interest" description="Disordered" evidence="1">
    <location>
        <begin position="139"/>
        <end position="183"/>
    </location>
</feature>
<gene>
    <name evidence="2" type="ORF">N656DRAFT_571576</name>
</gene>
<dbReference type="GO" id="GO:0016071">
    <property type="term" value="P:mRNA metabolic process"/>
    <property type="evidence" value="ECO:0007669"/>
    <property type="project" value="UniProtKB-ARBA"/>
</dbReference>
<evidence type="ECO:0008006" key="4">
    <source>
        <dbReference type="Google" id="ProtNLM"/>
    </source>
</evidence>
<dbReference type="EMBL" id="MU853337">
    <property type="protein sequence ID" value="KAK4114099.1"/>
    <property type="molecule type" value="Genomic_DNA"/>
</dbReference>
<feature type="region of interest" description="Disordered" evidence="1">
    <location>
        <begin position="302"/>
        <end position="325"/>
    </location>
</feature>
<evidence type="ECO:0000313" key="3">
    <source>
        <dbReference type="Proteomes" id="UP001302812"/>
    </source>
</evidence>
<comment type="caution">
    <text evidence="2">The sequence shown here is derived from an EMBL/GenBank/DDBJ whole genome shotgun (WGS) entry which is preliminary data.</text>
</comment>
<dbReference type="InterPro" id="IPR028322">
    <property type="entry name" value="PNRC-like_rgn"/>
</dbReference>
<evidence type="ECO:0000256" key="1">
    <source>
        <dbReference type="SAM" id="MobiDB-lite"/>
    </source>
</evidence>
<protein>
    <recommendedName>
        <fullName evidence="4">Proteophosphoglycan 5</fullName>
    </recommendedName>
</protein>
<dbReference type="Pfam" id="PF15365">
    <property type="entry name" value="PNRC"/>
    <property type="match status" value="1"/>
</dbReference>
<feature type="compositionally biased region" description="Basic and acidic residues" evidence="1">
    <location>
        <begin position="142"/>
        <end position="151"/>
    </location>
</feature>
<reference evidence="2" key="1">
    <citation type="journal article" date="2023" name="Mol. Phylogenet. Evol.">
        <title>Genome-scale phylogeny and comparative genomics of the fungal order Sordariales.</title>
        <authorList>
            <person name="Hensen N."/>
            <person name="Bonometti L."/>
            <person name="Westerberg I."/>
            <person name="Brannstrom I.O."/>
            <person name="Guillou S."/>
            <person name="Cros-Aarteil S."/>
            <person name="Calhoun S."/>
            <person name="Haridas S."/>
            <person name="Kuo A."/>
            <person name="Mondo S."/>
            <person name="Pangilinan J."/>
            <person name="Riley R."/>
            <person name="LaButti K."/>
            <person name="Andreopoulos B."/>
            <person name="Lipzen A."/>
            <person name="Chen C."/>
            <person name="Yan M."/>
            <person name="Daum C."/>
            <person name="Ng V."/>
            <person name="Clum A."/>
            <person name="Steindorff A."/>
            <person name="Ohm R.A."/>
            <person name="Martin F."/>
            <person name="Silar P."/>
            <person name="Natvig D.O."/>
            <person name="Lalanne C."/>
            <person name="Gautier V."/>
            <person name="Ament-Velasquez S.L."/>
            <person name="Kruys A."/>
            <person name="Hutchinson M.I."/>
            <person name="Powell A.J."/>
            <person name="Barry K."/>
            <person name="Miller A.N."/>
            <person name="Grigoriev I.V."/>
            <person name="Debuchy R."/>
            <person name="Gladieux P."/>
            <person name="Hiltunen Thoren M."/>
            <person name="Johannesson H."/>
        </authorList>
    </citation>
    <scope>NUCLEOTIDE SEQUENCE</scope>
    <source>
        <strain evidence="2">CBS 508.74</strain>
    </source>
</reference>
<dbReference type="Proteomes" id="UP001302812">
    <property type="component" value="Unassembled WGS sequence"/>
</dbReference>
<reference evidence="2" key="2">
    <citation type="submission" date="2023-05" db="EMBL/GenBank/DDBJ databases">
        <authorList>
            <consortium name="Lawrence Berkeley National Laboratory"/>
            <person name="Steindorff A."/>
            <person name="Hensen N."/>
            <person name="Bonometti L."/>
            <person name="Westerberg I."/>
            <person name="Brannstrom I.O."/>
            <person name="Guillou S."/>
            <person name="Cros-Aarteil S."/>
            <person name="Calhoun S."/>
            <person name="Haridas S."/>
            <person name="Kuo A."/>
            <person name="Mondo S."/>
            <person name="Pangilinan J."/>
            <person name="Riley R."/>
            <person name="Labutti K."/>
            <person name="Andreopoulos B."/>
            <person name="Lipzen A."/>
            <person name="Chen C."/>
            <person name="Yanf M."/>
            <person name="Daum C."/>
            <person name="Ng V."/>
            <person name="Clum A."/>
            <person name="Ohm R."/>
            <person name="Martin F."/>
            <person name="Silar P."/>
            <person name="Natvig D."/>
            <person name="Lalanne C."/>
            <person name="Gautier V."/>
            <person name="Ament-Velasquez S.L."/>
            <person name="Kruys A."/>
            <person name="Hutchinson M.I."/>
            <person name="Powell A.J."/>
            <person name="Barry K."/>
            <person name="Miller A.N."/>
            <person name="Grigoriev I.V."/>
            <person name="Debuchy R."/>
            <person name="Gladieux P."/>
            <person name="Thoren M.H."/>
            <person name="Johannesson H."/>
        </authorList>
    </citation>
    <scope>NUCLEOTIDE SEQUENCE</scope>
    <source>
        <strain evidence="2">CBS 508.74</strain>
    </source>
</reference>
<organism evidence="2 3">
    <name type="scientific">Canariomyces notabilis</name>
    <dbReference type="NCBI Taxonomy" id="2074819"/>
    <lineage>
        <taxon>Eukaryota</taxon>
        <taxon>Fungi</taxon>
        <taxon>Dikarya</taxon>
        <taxon>Ascomycota</taxon>
        <taxon>Pezizomycotina</taxon>
        <taxon>Sordariomycetes</taxon>
        <taxon>Sordariomycetidae</taxon>
        <taxon>Sordariales</taxon>
        <taxon>Chaetomiaceae</taxon>
        <taxon>Canariomyces</taxon>
    </lineage>
</organism>